<reference evidence="10" key="1">
    <citation type="journal article" date="2022" name="DNA Res.">
        <title>Genome analysis of five recently described species of the CUG-Ser clade uncovers Candida theae as a new hybrid lineage with pathogenic potential in the Candida parapsilosis species complex.</title>
        <authorList>
            <person name="Mixao V."/>
            <person name="Del Olmo V."/>
            <person name="Hegedusova E."/>
            <person name="Saus E."/>
            <person name="Pryszcz L."/>
            <person name="Cillingova A."/>
            <person name="Nosek J."/>
            <person name="Gabaldon T."/>
        </authorList>
    </citation>
    <scope>NUCLEOTIDE SEQUENCE</scope>
    <source>
        <strain evidence="10">CBS 10844</strain>
    </source>
</reference>
<protein>
    <submittedName>
        <fullName evidence="10">Prp10</fullName>
    </submittedName>
</protein>
<keyword evidence="5" id="KW-0677">Repeat</keyword>
<keyword evidence="7" id="KW-0539">Nucleus</keyword>
<evidence type="ECO:0000256" key="8">
    <source>
        <dbReference type="SAM" id="MobiDB-lite"/>
    </source>
</evidence>
<keyword evidence="4" id="KW-0747">Spliceosome</keyword>
<dbReference type="InterPro" id="IPR038737">
    <property type="entry name" value="SF3b_su1-like"/>
</dbReference>
<gene>
    <name evidence="10" type="ORF">KGF56_000548</name>
</gene>
<keyword evidence="11" id="KW-1185">Reference proteome</keyword>
<dbReference type="PANTHER" id="PTHR12097">
    <property type="entry name" value="SPLICING FACTOR 3B, SUBUNIT 1-RELATED"/>
    <property type="match status" value="1"/>
</dbReference>
<evidence type="ECO:0000256" key="7">
    <source>
        <dbReference type="ARBA" id="ARBA00023242"/>
    </source>
</evidence>
<accession>A0AAI9T152</accession>
<evidence type="ECO:0000256" key="3">
    <source>
        <dbReference type="ARBA" id="ARBA00022664"/>
    </source>
</evidence>
<dbReference type="SUPFAM" id="SSF48371">
    <property type="entry name" value="ARM repeat"/>
    <property type="match status" value="2"/>
</dbReference>
<feature type="domain" description="Phosphatase PP2A regulatory subunit A/Splicing factor 3B subunit 1-like HEAT repeat" evidence="9">
    <location>
        <begin position="878"/>
        <end position="949"/>
    </location>
</feature>
<dbReference type="Gene3D" id="1.25.10.10">
    <property type="entry name" value="Leucine-rich Repeat Variant"/>
    <property type="match status" value="4"/>
</dbReference>
<feature type="compositionally biased region" description="Basic and acidic residues" evidence="8">
    <location>
        <begin position="91"/>
        <end position="102"/>
    </location>
</feature>
<dbReference type="GO" id="GO:0003729">
    <property type="term" value="F:mRNA binding"/>
    <property type="evidence" value="ECO:0007669"/>
    <property type="project" value="InterPro"/>
</dbReference>
<dbReference type="RefSeq" id="XP_049182447.1">
    <property type="nucleotide sequence ID" value="XM_049326471.1"/>
</dbReference>
<keyword evidence="6" id="KW-0508">mRNA splicing</keyword>
<dbReference type="GO" id="GO:0000245">
    <property type="term" value="P:spliceosomal complex assembly"/>
    <property type="evidence" value="ECO:0007669"/>
    <property type="project" value="InterPro"/>
</dbReference>
<comment type="similarity">
    <text evidence="2">Belongs to the SF3B1 family.</text>
</comment>
<dbReference type="Proteomes" id="UP001202479">
    <property type="component" value="Unassembled WGS sequence"/>
</dbReference>
<evidence type="ECO:0000256" key="2">
    <source>
        <dbReference type="ARBA" id="ARBA00005754"/>
    </source>
</evidence>
<evidence type="ECO:0000256" key="6">
    <source>
        <dbReference type="ARBA" id="ARBA00023187"/>
    </source>
</evidence>
<name>A0AAI9T152_9ASCO</name>
<dbReference type="InterPro" id="IPR011989">
    <property type="entry name" value="ARM-like"/>
</dbReference>
<dbReference type="AlphaFoldDB" id="A0AAI9T152"/>
<dbReference type="GeneID" id="73378165"/>
<dbReference type="Pfam" id="PF22646">
    <property type="entry name" value="PPP2R1A-like_HEAT"/>
    <property type="match status" value="1"/>
</dbReference>
<evidence type="ECO:0000256" key="1">
    <source>
        <dbReference type="ARBA" id="ARBA00004123"/>
    </source>
</evidence>
<evidence type="ECO:0000313" key="10">
    <source>
        <dbReference type="EMBL" id="KAI3406702.2"/>
    </source>
</evidence>
<keyword evidence="3" id="KW-0507">mRNA processing</keyword>
<sequence>MPSQGNALAGEYSIPKSLKKELQKEFERDMSISAEEIHNEMNQNDYNRQRFQTRVDLNFEDEGGKAVEVGEKAVEVGEKAVEVGGKAVEVGEKGREKSEAGDKQATQEGYGYGKRRLDLDETSNFKKRRDEISNLPKDLTLIQKLKDGNVPVINGVPLTDEVLTKILPSGFTKIIPAPAGFENNQTRPELSLAAPEYYLPPMGDYASANVSLSASAAAAATEIPGLKGLEYFKDEDMKYFGNLLKIKPEDLTEEEQKEMQSMKLVLKAKNGTQIVRKRAMRALTENAVKFGPKILLSQILPVLLEPTLGEQERHLLVKMVGRIMLRLNESIRPYTSKIIHVLSPFLIDEESTIRMETREIITSLTKAVGFANMISTLRPDLDHVDEYVRNLTSRVLAIVANTLGLNQFLPFLQAVVKSKRTWTARHTGIKVVQQLCLLLGSGNGSSLLPFLSQIVRIILPAINDEMQQVKTITVLTLAQLAESVAPYGIDSFEQALEPLWYEIRRQRGRGLAAFLKCVGSLIPLMKFDARYEEYTYYYTKEVMFLITKQFGSPDEDMRKTMLKVLTRLPLSKELIPDYESSLVKPFFKSFWNRRTASDNSQITKLVVGATNHLASKFDFLSILNNVVYFAKDDNEQLRRLAIEAINLLVSTNPDELVGMTEDEVRVLVDGILFAFQEQAIQNKIYLQTFASISKALGIRLKPHLSLIISSALYRIKNKTPEIRQQSSDLIAIIAPVIRKCTGGEHENNVVGDDDNSLLEKLVLILYEALGEVYPEVLGSIINALYSCINSLSKTKLLTMNNPSVNQILPTLTPILKNRHEKVQESSIKLIGLIATKNAETINAKEWMRICFDLLEMLKSTRKRIRIAANATFGYIAKTIGPQDVIVMLLNNLKVQERQLRVCTAVAMGIVVEICQPFTVLPAIMNEYRTPEKNVQNGVLKALSFLFEYLDGKTTMDYLFAITPLLEDALIDRDLVHRQTAATVVFHIAMNLYGLIDSDYSDVFIHFLNLIMPNIYETSPHVISRILESLDSLRLVLGNGIFMNYIWAGLFHPARKVRDPFWKVFNSAYVQSADSLVPYYPRIGLMEKDTQFKLEELDLCL</sequence>
<proteinExistence type="inferred from homology"/>
<dbReference type="InterPro" id="IPR054573">
    <property type="entry name" value="PP2A/SF3B1-like_HEAT"/>
</dbReference>
<dbReference type="EMBL" id="JAHUZD010000022">
    <property type="protein sequence ID" value="KAI3406702.2"/>
    <property type="molecule type" value="Genomic_DNA"/>
</dbReference>
<organism evidence="10 11">
    <name type="scientific">Candida oxycetoniae</name>
    <dbReference type="NCBI Taxonomy" id="497107"/>
    <lineage>
        <taxon>Eukaryota</taxon>
        <taxon>Fungi</taxon>
        <taxon>Dikarya</taxon>
        <taxon>Ascomycota</taxon>
        <taxon>Saccharomycotina</taxon>
        <taxon>Pichiomycetes</taxon>
        <taxon>Debaryomycetaceae</taxon>
        <taxon>Candida/Lodderomyces clade</taxon>
        <taxon>Candida</taxon>
    </lineage>
</organism>
<evidence type="ECO:0000256" key="5">
    <source>
        <dbReference type="ARBA" id="ARBA00022737"/>
    </source>
</evidence>
<feature type="region of interest" description="Disordered" evidence="8">
    <location>
        <begin position="91"/>
        <end position="112"/>
    </location>
</feature>
<comment type="caution">
    <text evidence="10">The sequence shown here is derived from an EMBL/GenBank/DDBJ whole genome shotgun (WGS) entry which is preliminary data.</text>
</comment>
<comment type="subcellular location">
    <subcellularLocation>
        <location evidence="1">Nucleus</location>
    </subcellularLocation>
</comment>
<dbReference type="InterPro" id="IPR016024">
    <property type="entry name" value="ARM-type_fold"/>
</dbReference>
<dbReference type="GO" id="GO:0005681">
    <property type="term" value="C:spliceosomal complex"/>
    <property type="evidence" value="ECO:0007669"/>
    <property type="project" value="UniProtKB-KW"/>
</dbReference>
<evidence type="ECO:0000313" key="11">
    <source>
        <dbReference type="Proteomes" id="UP001202479"/>
    </source>
</evidence>
<evidence type="ECO:0000256" key="4">
    <source>
        <dbReference type="ARBA" id="ARBA00022728"/>
    </source>
</evidence>
<evidence type="ECO:0000259" key="9">
    <source>
        <dbReference type="Pfam" id="PF22646"/>
    </source>
</evidence>